<evidence type="ECO:0000313" key="2">
    <source>
        <dbReference type="Proteomes" id="UP001202328"/>
    </source>
</evidence>
<accession>A0AAD4SS47</accession>
<keyword evidence="2" id="KW-1185">Reference proteome</keyword>
<dbReference type="EMBL" id="JAJJMB010008951">
    <property type="protein sequence ID" value="KAI3918986.1"/>
    <property type="molecule type" value="Genomic_DNA"/>
</dbReference>
<sequence>DNELKQGGEAINCTSHARAGKLEKQVKKLKKEIETQSAKRRVHLKHLFPKSIYFRIYAHMLLAIENEKKTSDCIRLRVVLGSAHWLPGKDKEKNNFWTGFCCFFS</sequence>
<reference evidence="1" key="1">
    <citation type="submission" date="2022-04" db="EMBL/GenBank/DDBJ databases">
        <title>A functionally conserved STORR gene fusion in Papaver species that diverged 16.8 million years ago.</title>
        <authorList>
            <person name="Catania T."/>
        </authorList>
    </citation>
    <scope>NUCLEOTIDE SEQUENCE</scope>
    <source>
        <strain evidence="1">S-188037</strain>
    </source>
</reference>
<protein>
    <submittedName>
        <fullName evidence="1">Uncharacterized protein</fullName>
    </submittedName>
</protein>
<proteinExistence type="predicted"/>
<feature type="non-terminal residue" evidence="1">
    <location>
        <position position="105"/>
    </location>
</feature>
<dbReference type="Proteomes" id="UP001202328">
    <property type="component" value="Unassembled WGS sequence"/>
</dbReference>
<comment type="caution">
    <text evidence="1">The sequence shown here is derived from an EMBL/GenBank/DDBJ whole genome shotgun (WGS) entry which is preliminary data.</text>
</comment>
<name>A0AAD4SS47_9MAGN</name>
<dbReference type="AlphaFoldDB" id="A0AAD4SS47"/>
<evidence type="ECO:0000313" key="1">
    <source>
        <dbReference type="EMBL" id="KAI3918986.1"/>
    </source>
</evidence>
<organism evidence="1 2">
    <name type="scientific">Papaver atlanticum</name>
    <dbReference type="NCBI Taxonomy" id="357466"/>
    <lineage>
        <taxon>Eukaryota</taxon>
        <taxon>Viridiplantae</taxon>
        <taxon>Streptophyta</taxon>
        <taxon>Embryophyta</taxon>
        <taxon>Tracheophyta</taxon>
        <taxon>Spermatophyta</taxon>
        <taxon>Magnoliopsida</taxon>
        <taxon>Ranunculales</taxon>
        <taxon>Papaveraceae</taxon>
        <taxon>Papaveroideae</taxon>
        <taxon>Papaver</taxon>
    </lineage>
</organism>
<gene>
    <name evidence="1" type="ORF">MKW98_017434</name>
</gene>